<evidence type="ECO:0008006" key="3">
    <source>
        <dbReference type="Google" id="ProtNLM"/>
    </source>
</evidence>
<organism evidence="1 2">
    <name type="scientific">Panicum virgatum</name>
    <name type="common">Blackwell switchgrass</name>
    <dbReference type="NCBI Taxonomy" id="38727"/>
    <lineage>
        <taxon>Eukaryota</taxon>
        <taxon>Viridiplantae</taxon>
        <taxon>Streptophyta</taxon>
        <taxon>Embryophyta</taxon>
        <taxon>Tracheophyta</taxon>
        <taxon>Spermatophyta</taxon>
        <taxon>Magnoliopsida</taxon>
        <taxon>Liliopsida</taxon>
        <taxon>Poales</taxon>
        <taxon>Poaceae</taxon>
        <taxon>PACMAD clade</taxon>
        <taxon>Panicoideae</taxon>
        <taxon>Panicodae</taxon>
        <taxon>Paniceae</taxon>
        <taxon>Panicinae</taxon>
        <taxon>Panicum</taxon>
        <taxon>Panicum sect. Hiantes</taxon>
    </lineage>
</organism>
<dbReference type="AlphaFoldDB" id="A0A8T0UG19"/>
<accession>A0A8T0UG19</accession>
<evidence type="ECO:0000313" key="2">
    <source>
        <dbReference type="Proteomes" id="UP000823388"/>
    </source>
</evidence>
<name>A0A8T0UG19_PANVG</name>
<keyword evidence="2" id="KW-1185">Reference proteome</keyword>
<protein>
    <recommendedName>
        <fullName evidence="3">Reverse transcriptase zinc-binding domain-containing protein</fullName>
    </recommendedName>
</protein>
<evidence type="ECO:0000313" key="1">
    <source>
        <dbReference type="EMBL" id="KAG2621008.1"/>
    </source>
</evidence>
<comment type="caution">
    <text evidence="1">The sequence shown here is derived from an EMBL/GenBank/DDBJ whole genome shotgun (WGS) entry which is preliminary data.</text>
</comment>
<proteinExistence type="predicted"/>
<gene>
    <name evidence="1" type="ORF">PVAP13_3NG227226</name>
</gene>
<dbReference type="Proteomes" id="UP000823388">
    <property type="component" value="Chromosome 3N"/>
</dbReference>
<reference evidence="1 2" key="1">
    <citation type="submission" date="2020-05" db="EMBL/GenBank/DDBJ databases">
        <title>WGS assembly of Panicum virgatum.</title>
        <authorList>
            <person name="Lovell J.T."/>
            <person name="Jenkins J."/>
            <person name="Shu S."/>
            <person name="Juenger T.E."/>
            <person name="Schmutz J."/>
        </authorList>
    </citation>
    <scope>NUCLEOTIDE SEQUENCE [LARGE SCALE GENOMIC DNA]</scope>
    <source>
        <strain evidence="2">cv. AP13</strain>
    </source>
</reference>
<dbReference type="EMBL" id="CM029042">
    <property type="protein sequence ID" value="KAG2621008.1"/>
    <property type="molecule type" value="Genomic_DNA"/>
</dbReference>
<sequence>MAIPCVNCVLCNDSVDEDLAHLFLGYGFAKSMWNWLNLTYDERDGPLEIFETLRVQVHAPFFMEIVILLCWAIWQTRNDCIFKDLQPDLICCKRTFRNCFESVTNQTFKHDMEHT</sequence>